<dbReference type="EMBL" id="CAFAAO010000044">
    <property type="protein sequence ID" value="CAB4816838.1"/>
    <property type="molecule type" value="Genomic_DNA"/>
</dbReference>
<dbReference type="Gene3D" id="1.10.150.20">
    <property type="entry name" value="5' to 3' exonuclease, C-terminal subdomain"/>
    <property type="match status" value="1"/>
</dbReference>
<accession>A0A6J6ZCH5</accession>
<protein>
    <submittedName>
        <fullName evidence="3">Unannotated protein</fullName>
    </submittedName>
</protein>
<dbReference type="GO" id="GO:0006261">
    <property type="term" value="P:DNA-templated DNA replication"/>
    <property type="evidence" value="ECO:0007669"/>
    <property type="project" value="InterPro"/>
</dbReference>
<dbReference type="GO" id="GO:0003887">
    <property type="term" value="F:DNA-directed DNA polymerase activity"/>
    <property type="evidence" value="ECO:0007669"/>
    <property type="project" value="InterPro"/>
</dbReference>
<dbReference type="PANTHER" id="PTHR10133">
    <property type="entry name" value="DNA POLYMERASE I"/>
    <property type="match status" value="1"/>
</dbReference>
<organism evidence="3">
    <name type="scientific">freshwater metagenome</name>
    <dbReference type="NCBI Taxonomy" id="449393"/>
    <lineage>
        <taxon>unclassified sequences</taxon>
        <taxon>metagenomes</taxon>
        <taxon>ecological metagenomes</taxon>
    </lineage>
</organism>
<gene>
    <name evidence="3" type="ORF">UFOPK3037_01735</name>
</gene>
<name>A0A6J6ZCH5_9ZZZZ</name>
<evidence type="ECO:0000259" key="2">
    <source>
        <dbReference type="SMART" id="SM00482"/>
    </source>
</evidence>
<reference evidence="3" key="1">
    <citation type="submission" date="2020-05" db="EMBL/GenBank/DDBJ databases">
        <authorList>
            <person name="Chiriac C."/>
            <person name="Salcher M."/>
            <person name="Ghai R."/>
            <person name="Kavagutti S V."/>
        </authorList>
    </citation>
    <scope>NUCLEOTIDE SEQUENCE</scope>
</reference>
<dbReference type="InterPro" id="IPR001098">
    <property type="entry name" value="DNA-dir_DNA_pol_A_palm_dom"/>
</dbReference>
<dbReference type="GO" id="GO:0006302">
    <property type="term" value="P:double-strand break repair"/>
    <property type="evidence" value="ECO:0007669"/>
    <property type="project" value="TreeGrafter"/>
</dbReference>
<sequence length="313" mass="35079">MAGVLYPDYRIAGMAGYRFQANNPNIQNQPRENFKQVYIAPQGWVFVSSDLSQVELRVAALLSEETVILEAYSRGEDLHLMMAQEMIKVMPKDALNARLIDAGNDNGLMLKRMRTAAKGVNFGLLFGGGAKGLQTYVKASYGVIFTLKEATLFKKLFHSKYKDLSQWQQLIVKHSNGANCTESHHARLTRHFSDKDYFKKNQPLHSDPYTVSMNHPVQSTAFEILAIAIKYIHNKANRDDIRLSHHVYDELVLICREGLQQPTAQLIYDAFANGYRTVFPNCNLTGICEVGAGKTWADAGKESNAITISTLDA</sequence>
<dbReference type="GO" id="GO:0003677">
    <property type="term" value="F:DNA binding"/>
    <property type="evidence" value="ECO:0007669"/>
    <property type="project" value="InterPro"/>
</dbReference>
<dbReference type="InterPro" id="IPR043502">
    <property type="entry name" value="DNA/RNA_pol_sf"/>
</dbReference>
<dbReference type="PANTHER" id="PTHR10133:SF27">
    <property type="entry name" value="DNA POLYMERASE NU"/>
    <property type="match status" value="1"/>
</dbReference>
<evidence type="ECO:0000256" key="1">
    <source>
        <dbReference type="ARBA" id="ARBA00022705"/>
    </source>
</evidence>
<evidence type="ECO:0000313" key="3">
    <source>
        <dbReference type="EMBL" id="CAB4816838.1"/>
    </source>
</evidence>
<dbReference type="InterPro" id="IPR002298">
    <property type="entry name" value="DNA_polymerase_A"/>
</dbReference>
<keyword evidence="1" id="KW-0235">DNA replication</keyword>
<dbReference type="SMART" id="SM00482">
    <property type="entry name" value="POLAc"/>
    <property type="match status" value="1"/>
</dbReference>
<proteinExistence type="predicted"/>
<dbReference type="SUPFAM" id="SSF56672">
    <property type="entry name" value="DNA/RNA polymerases"/>
    <property type="match status" value="1"/>
</dbReference>
<dbReference type="Gene3D" id="3.30.70.370">
    <property type="match status" value="1"/>
</dbReference>
<dbReference type="PRINTS" id="PR00868">
    <property type="entry name" value="DNAPOLI"/>
</dbReference>
<feature type="domain" description="DNA-directed DNA polymerase family A palm" evidence="2">
    <location>
        <begin position="35"/>
        <end position="259"/>
    </location>
</feature>
<dbReference type="Pfam" id="PF00476">
    <property type="entry name" value="DNA_pol_A"/>
    <property type="match status" value="1"/>
</dbReference>
<dbReference type="AlphaFoldDB" id="A0A6J6ZCH5"/>